<organism evidence="1">
    <name type="scientific">Manihot esculenta</name>
    <name type="common">Cassava</name>
    <name type="synonym">Jatropha manihot</name>
    <dbReference type="NCBI Taxonomy" id="3983"/>
    <lineage>
        <taxon>Eukaryota</taxon>
        <taxon>Viridiplantae</taxon>
        <taxon>Streptophyta</taxon>
        <taxon>Embryophyta</taxon>
        <taxon>Tracheophyta</taxon>
        <taxon>Spermatophyta</taxon>
        <taxon>Magnoliopsida</taxon>
        <taxon>eudicotyledons</taxon>
        <taxon>Gunneridae</taxon>
        <taxon>Pentapetalae</taxon>
        <taxon>rosids</taxon>
        <taxon>fabids</taxon>
        <taxon>Malpighiales</taxon>
        <taxon>Euphorbiaceae</taxon>
        <taxon>Crotonoideae</taxon>
        <taxon>Manihoteae</taxon>
        <taxon>Manihot</taxon>
    </lineage>
</organism>
<accession>A0A2C9VSZ2</accession>
<protein>
    <submittedName>
        <fullName evidence="1">Uncharacterized protein</fullName>
    </submittedName>
</protein>
<dbReference type="EMBL" id="CM004391">
    <property type="protein sequence ID" value="OAY49196.1"/>
    <property type="molecule type" value="Genomic_DNA"/>
</dbReference>
<evidence type="ECO:0000313" key="1">
    <source>
        <dbReference type="EMBL" id="OAY49196.1"/>
    </source>
</evidence>
<proteinExistence type="predicted"/>
<reference evidence="1" key="1">
    <citation type="submission" date="2016-02" db="EMBL/GenBank/DDBJ databases">
        <title>WGS assembly of Manihot esculenta.</title>
        <authorList>
            <person name="Bredeson J.V."/>
            <person name="Prochnik S.E."/>
            <person name="Lyons J.B."/>
            <person name="Schmutz J."/>
            <person name="Grimwood J."/>
            <person name="Vrebalov J."/>
            <person name="Bart R.S."/>
            <person name="Amuge T."/>
            <person name="Ferguson M.E."/>
            <person name="Green R."/>
            <person name="Putnam N."/>
            <person name="Stites J."/>
            <person name="Rounsley S."/>
            <person name="Rokhsar D.S."/>
        </authorList>
    </citation>
    <scope>NUCLEOTIDE SEQUENCE [LARGE SCALE GENOMIC DNA]</scope>
    <source>
        <tissue evidence="1">Leaf</tissue>
    </source>
</reference>
<dbReference type="AlphaFoldDB" id="A0A2C9VSZ2"/>
<name>A0A2C9VSZ2_MANES</name>
<sequence length="71" mass="7519">MVVLGFAIGEKGRSSYGGNNLLGSLASMMWSSLRSGRALLLWCIGPGQSSRIGVMCGTLMTVLLMLCQLHS</sequence>
<gene>
    <name evidence="1" type="ORF">MANES_05G037000</name>
</gene>